<feature type="site" description="Transition state stabilizer" evidence="10">
    <location>
        <position position="133"/>
    </location>
</feature>
<evidence type="ECO:0000256" key="2">
    <source>
        <dbReference type="ARBA" id="ARBA00022559"/>
    </source>
</evidence>
<name>A0A8I3AHB6_VERLO</name>
<comment type="cofactor">
    <cofactor evidence="9 12">
        <name>Ca(2+)</name>
        <dbReference type="ChEBI" id="CHEBI:29108"/>
    </cofactor>
    <text evidence="9 12">Binds 2 calcium ions per subunit.</text>
</comment>
<feature type="active site" description="Proton acceptor" evidence="8">
    <location>
        <position position="137"/>
    </location>
</feature>
<dbReference type="InterPro" id="IPR002016">
    <property type="entry name" value="Haem_peroxidase"/>
</dbReference>
<feature type="binding site" evidence="9">
    <location>
        <position position="151"/>
    </location>
    <ligand>
        <name>Ca(2+)</name>
        <dbReference type="ChEBI" id="CHEBI:29108"/>
        <label>1</label>
    </ligand>
</feature>
<evidence type="ECO:0000313" key="14">
    <source>
        <dbReference type="EMBL" id="KAG7110951.1"/>
    </source>
</evidence>
<keyword evidence="7" id="KW-0325">Glycoprotein</keyword>
<keyword evidence="4 9" id="KW-0479">Metal-binding</keyword>
<dbReference type="Pfam" id="PF00141">
    <property type="entry name" value="peroxidase"/>
    <property type="match status" value="1"/>
</dbReference>
<dbReference type="OrthoDB" id="2113341at2759"/>
<dbReference type="PROSITE" id="PS00436">
    <property type="entry name" value="PEROXIDASE_2"/>
    <property type="match status" value="1"/>
</dbReference>
<feature type="binding site" evidence="9">
    <location>
        <position position="274"/>
    </location>
    <ligand>
        <name>Ca(2+)</name>
        <dbReference type="ChEBI" id="CHEBI:29108"/>
        <label>2</label>
    </ligand>
</feature>
<reference evidence="14" key="1">
    <citation type="journal article" date="2021" name="Mol. Plant Pathol.">
        <title>A 20-kb lineage-specific genomic region tames virulence in pathogenic amphidiploid Verticillium longisporum.</title>
        <authorList>
            <person name="Harting R."/>
            <person name="Starke J."/>
            <person name="Kusch H."/>
            <person name="Poggeler S."/>
            <person name="Maurus I."/>
            <person name="Schluter R."/>
            <person name="Landesfeind M."/>
            <person name="Bulla I."/>
            <person name="Nowrousian M."/>
            <person name="de Jonge R."/>
            <person name="Stahlhut G."/>
            <person name="Hoff K.J."/>
            <person name="Asshauer K.P."/>
            <person name="Thurmer A."/>
            <person name="Stanke M."/>
            <person name="Daniel R."/>
            <person name="Morgenstern B."/>
            <person name="Thomma B.P.H.J."/>
            <person name="Kronstad J.W."/>
            <person name="Braus-Stromeyer S.A."/>
            <person name="Braus G.H."/>
        </authorList>
    </citation>
    <scope>NUCLEOTIDE SEQUENCE</scope>
    <source>
        <strain evidence="14">Vl32</strain>
    </source>
</reference>
<evidence type="ECO:0000256" key="11">
    <source>
        <dbReference type="PIRSR" id="PIRSR601621-4"/>
    </source>
</evidence>
<evidence type="ECO:0000256" key="9">
    <source>
        <dbReference type="PIRSR" id="PIRSR601621-2"/>
    </source>
</evidence>
<evidence type="ECO:0000256" key="12">
    <source>
        <dbReference type="RuleBase" id="RU363051"/>
    </source>
</evidence>
<dbReference type="PANTHER" id="PTHR31356:SF66">
    <property type="entry name" value="CATALASE-PEROXIDASE"/>
    <property type="match status" value="1"/>
</dbReference>
<evidence type="ECO:0000256" key="10">
    <source>
        <dbReference type="PIRSR" id="PIRSR601621-3"/>
    </source>
</evidence>
<evidence type="ECO:0000256" key="6">
    <source>
        <dbReference type="ARBA" id="ARBA00023004"/>
    </source>
</evidence>
<feature type="domain" description="Plant heme peroxidase family profile" evidence="13">
    <location>
        <begin position="126"/>
        <end position="362"/>
    </location>
</feature>
<feature type="binding site" evidence="9">
    <location>
        <position position="276"/>
    </location>
    <ligand>
        <name>Ca(2+)</name>
        <dbReference type="ChEBI" id="CHEBI:29108"/>
        <label>2</label>
    </ligand>
</feature>
<dbReference type="EMBL" id="JAEMWZ010000568">
    <property type="protein sequence ID" value="KAG7110951.1"/>
    <property type="molecule type" value="Genomic_DNA"/>
</dbReference>
<dbReference type="Gene3D" id="1.10.420.10">
    <property type="entry name" value="Peroxidase, domain 2"/>
    <property type="match status" value="1"/>
</dbReference>
<protein>
    <recommendedName>
        <fullName evidence="12">Peroxidase</fullName>
        <ecNumber evidence="12">1.11.1.-</ecNumber>
    </recommendedName>
</protein>
<dbReference type="PRINTS" id="PR00462">
    <property type="entry name" value="LIGNINASE"/>
</dbReference>
<dbReference type="InterPro" id="IPR001621">
    <property type="entry name" value="Ligninase"/>
</dbReference>
<keyword evidence="5 12" id="KW-0560">Oxidoreductase</keyword>
<gene>
    <name evidence="14" type="ORF">HYQ45_017357</name>
</gene>
<feature type="binding site" evidence="9">
    <location>
        <position position="281"/>
    </location>
    <ligand>
        <name>Ca(2+)</name>
        <dbReference type="ChEBI" id="CHEBI:29108"/>
        <label>2</label>
    </ligand>
</feature>
<comment type="caution">
    <text evidence="14">The sequence shown here is derived from an EMBL/GenBank/DDBJ whole genome shotgun (WGS) entry which is preliminary data.</text>
</comment>
<feature type="binding site" description="axial binding residue" evidence="9">
    <location>
        <position position="260"/>
    </location>
    <ligand>
        <name>heme b</name>
        <dbReference type="ChEBI" id="CHEBI:60344"/>
    </ligand>
    <ligandPart>
        <name>Fe</name>
        <dbReference type="ChEBI" id="CHEBI:18248"/>
    </ligandPart>
</feature>
<feature type="binding site" evidence="9">
    <location>
        <position position="149"/>
    </location>
    <ligand>
        <name>Ca(2+)</name>
        <dbReference type="ChEBI" id="CHEBI:29108"/>
        <label>1</label>
    </ligand>
</feature>
<dbReference type="EC" id="1.11.1.-" evidence="12"/>
<proteinExistence type="inferred from homology"/>
<feature type="binding site" evidence="9">
    <location>
        <position position="261"/>
    </location>
    <ligand>
        <name>Ca(2+)</name>
        <dbReference type="ChEBI" id="CHEBI:29108"/>
        <label>2</label>
    </ligand>
</feature>
<keyword evidence="12" id="KW-0732">Signal</keyword>
<evidence type="ECO:0000259" key="13">
    <source>
        <dbReference type="PROSITE" id="PS50873"/>
    </source>
</evidence>
<dbReference type="Gene3D" id="1.10.520.10">
    <property type="match status" value="1"/>
</dbReference>
<dbReference type="GO" id="GO:0004601">
    <property type="term" value="F:peroxidase activity"/>
    <property type="evidence" value="ECO:0007669"/>
    <property type="project" value="UniProtKB-KW"/>
</dbReference>
<dbReference type="InterPro" id="IPR044831">
    <property type="entry name" value="Ccp1-like"/>
</dbReference>
<comment type="similarity">
    <text evidence="1 12">Belongs to the peroxidase family. Ligninase subfamily.</text>
</comment>
<feature type="binding site" evidence="9">
    <location>
        <position position="153"/>
    </location>
    <ligand>
        <name>Ca(2+)</name>
        <dbReference type="ChEBI" id="CHEBI:29108"/>
        <label>1</label>
    </ligand>
</feature>
<feature type="chain" id="PRO_5034605159" description="Peroxidase" evidence="12">
    <location>
        <begin position="17"/>
        <end position="362"/>
    </location>
</feature>
<dbReference type="GO" id="GO:0042744">
    <property type="term" value="P:hydrogen peroxide catabolic process"/>
    <property type="evidence" value="ECO:0007669"/>
    <property type="project" value="TreeGrafter"/>
</dbReference>
<dbReference type="PROSITE" id="PS50873">
    <property type="entry name" value="PEROXIDASE_4"/>
    <property type="match status" value="1"/>
</dbReference>
<evidence type="ECO:0000256" key="7">
    <source>
        <dbReference type="ARBA" id="ARBA00023180"/>
    </source>
</evidence>
<dbReference type="GO" id="GO:0046872">
    <property type="term" value="F:metal ion binding"/>
    <property type="evidence" value="ECO:0007669"/>
    <property type="project" value="UniProtKB-UniRule"/>
</dbReference>
<evidence type="ECO:0000256" key="3">
    <source>
        <dbReference type="ARBA" id="ARBA00022617"/>
    </source>
</evidence>
<keyword evidence="11" id="KW-1015">Disulfide bond</keyword>
<accession>A0A8I3AHB6</accession>
<dbReference type="InterPro" id="IPR019794">
    <property type="entry name" value="Peroxidases_AS"/>
</dbReference>
<dbReference type="PRINTS" id="PR00458">
    <property type="entry name" value="PEROXIDASE"/>
</dbReference>
<keyword evidence="9 12" id="KW-0106">Calcium</keyword>
<dbReference type="SUPFAM" id="SSF48113">
    <property type="entry name" value="Heme-dependent peroxidases"/>
    <property type="match status" value="1"/>
</dbReference>
<dbReference type="GO" id="GO:0034599">
    <property type="term" value="P:cellular response to oxidative stress"/>
    <property type="evidence" value="ECO:0007669"/>
    <property type="project" value="InterPro"/>
</dbReference>
<feature type="disulfide bond" evidence="11">
    <location>
        <begin position="124"/>
        <end position="205"/>
    </location>
</feature>
<evidence type="ECO:0000256" key="1">
    <source>
        <dbReference type="ARBA" id="ARBA00006089"/>
    </source>
</evidence>
<keyword evidence="6 9" id="KW-0408">Iron</keyword>
<evidence type="ECO:0000256" key="8">
    <source>
        <dbReference type="PIRSR" id="PIRSR601621-1"/>
    </source>
</evidence>
<dbReference type="Proteomes" id="UP000689129">
    <property type="component" value="Unassembled WGS sequence"/>
</dbReference>
<keyword evidence="2 12" id="KW-0575">Peroxidase</keyword>
<keyword evidence="3 9" id="KW-0349">Heme</keyword>
<evidence type="ECO:0000313" key="15">
    <source>
        <dbReference type="Proteomes" id="UP000689129"/>
    </source>
</evidence>
<evidence type="ECO:0000256" key="4">
    <source>
        <dbReference type="ARBA" id="ARBA00022723"/>
    </source>
</evidence>
<feature type="signal peptide" evidence="12">
    <location>
        <begin position="1"/>
        <end position="16"/>
    </location>
</feature>
<dbReference type="GO" id="GO:0020037">
    <property type="term" value="F:heme binding"/>
    <property type="evidence" value="ECO:0007669"/>
    <property type="project" value="UniProtKB-UniRule"/>
</dbReference>
<dbReference type="GO" id="GO:0000302">
    <property type="term" value="P:response to reactive oxygen species"/>
    <property type="evidence" value="ECO:0007669"/>
    <property type="project" value="TreeGrafter"/>
</dbReference>
<sequence>MRIAFVLAAFAVPIYAHPSMSNLLNELMAREVDDSPVDNDELMSSFNGVSDSSLTDVGRDLKKILVGKGIAQDSRSSGLTTEKYDSVPKLGSDECNKDTCCVWSYIGKDLKDLFTNTDQDHKTCNRFARQIVRLAFHDCITHAGRNKGGCDASIVNSKEENERVENKGMQEITNKLKQLYSKYDDKGISMADLIQFGASVAVHTCPGGPRYRVFMGRKDTNDANPSGLVPSPFDTADEILRKFREKSFLARNTVALVGAHTISLNNTLPGQPQDTTPTKWDQNYFAQTLDPSKAKSSIFIFQSDANLAKDSDSKSWFELFLKDKTRWDNEYAYAVIRLSLLNIYNLNDLKECSKALPLRDTD</sequence>
<dbReference type="InterPro" id="IPR010255">
    <property type="entry name" value="Haem_peroxidase_sf"/>
</dbReference>
<dbReference type="AlphaFoldDB" id="A0A8I3AHB6"/>
<evidence type="ECO:0000256" key="5">
    <source>
        <dbReference type="ARBA" id="ARBA00023002"/>
    </source>
</evidence>
<comment type="cofactor">
    <cofactor evidence="9">
        <name>heme b</name>
        <dbReference type="ChEBI" id="CHEBI:60344"/>
    </cofactor>
    <text evidence="9">Binds 1 heme b (iron(II)-protoporphyrin IX) group per subunit.</text>
</comment>
<organism evidence="14 15">
    <name type="scientific">Verticillium longisporum</name>
    <name type="common">Verticillium dahliae var. longisporum</name>
    <dbReference type="NCBI Taxonomy" id="100787"/>
    <lineage>
        <taxon>Eukaryota</taxon>
        <taxon>Fungi</taxon>
        <taxon>Dikarya</taxon>
        <taxon>Ascomycota</taxon>
        <taxon>Pezizomycotina</taxon>
        <taxon>Sordariomycetes</taxon>
        <taxon>Hypocreomycetidae</taxon>
        <taxon>Glomerellales</taxon>
        <taxon>Plectosphaerellaceae</taxon>
        <taxon>Verticillium</taxon>
    </lineage>
</organism>
<feature type="binding site" evidence="9">
    <location>
        <position position="138"/>
    </location>
    <ligand>
        <name>Ca(2+)</name>
        <dbReference type="ChEBI" id="CHEBI:29108"/>
        <label>1</label>
    </ligand>
</feature>
<dbReference type="PANTHER" id="PTHR31356">
    <property type="entry name" value="THYLAKOID LUMENAL 29 KDA PROTEIN, CHLOROPLASTIC-RELATED"/>
    <property type="match status" value="1"/>
</dbReference>
<feature type="disulfide bond" evidence="11">
    <location>
        <begin position="100"/>
        <end position="352"/>
    </location>
</feature>